<feature type="transmembrane region" description="Helical" evidence="1">
    <location>
        <begin position="146"/>
        <end position="164"/>
    </location>
</feature>
<keyword evidence="1" id="KW-1133">Transmembrane helix</keyword>
<feature type="transmembrane region" description="Helical" evidence="1">
    <location>
        <begin position="225"/>
        <end position="243"/>
    </location>
</feature>
<feature type="transmembrane region" description="Helical" evidence="1">
    <location>
        <begin position="67"/>
        <end position="85"/>
    </location>
</feature>
<evidence type="ECO:0000259" key="2">
    <source>
        <dbReference type="Pfam" id="PF01757"/>
    </source>
</evidence>
<feature type="transmembrane region" description="Helical" evidence="1">
    <location>
        <begin position="171"/>
        <end position="191"/>
    </location>
</feature>
<feature type="transmembrane region" description="Helical" evidence="1">
    <location>
        <begin position="313"/>
        <end position="337"/>
    </location>
</feature>
<protein>
    <submittedName>
        <fullName evidence="3">Acyltransferase family protein</fullName>
    </submittedName>
</protein>
<organism evidence="3 4">
    <name type="scientific">Amedibacillus dolichus</name>
    <dbReference type="NCBI Taxonomy" id="31971"/>
    <lineage>
        <taxon>Bacteria</taxon>
        <taxon>Bacillati</taxon>
        <taxon>Bacillota</taxon>
        <taxon>Erysipelotrichia</taxon>
        <taxon>Erysipelotrichales</taxon>
        <taxon>Erysipelotrichaceae</taxon>
        <taxon>Amedibacillus</taxon>
    </lineage>
</organism>
<feature type="transmembrane region" description="Helical" evidence="1">
    <location>
        <begin position="106"/>
        <end position="126"/>
    </location>
</feature>
<keyword evidence="3" id="KW-0012">Acyltransferase</keyword>
<name>A0ABT7UAJ2_9FIRM</name>
<keyword evidence="4" id="KW-1185">Reference proteome</keyword>
<reference evidence="3 4" key="3">
    <citation type="submission" date="2023-06" db="EMBL/GenBank/DDBJ databases">
        <authorList>
            <person name="Zeman M."/>
            <person name="Kubasova T."/>
            <person name="Jahodarova E."/>
            <person name="Nykrynova M."/>
            <person name="Rychlik I."/>
        </authorList>
    </citation>
    <scope>NUCLEOTIDE SEQUENCE [LARGE SCALE GENOMIC DNA]</scope>
    <source>
        <strain evidence="3 4">ET39</strain>
    </source>
</reference>
<gene>
    <name evidence="3" type="ORF">QUV96_03215</name>
</gene>
<sequence>MTIVLSAFLLVILFSLRIRVFNPDYISHATTTQINGIFVFLVFLSHFSGYFDSAISYSELYTTFQGFLGQLVVTTFLFYSGYGVCISIRKKGDDYVDQLPIKVVELLTSFVIVVLLFALVGAITQKDYDLSRILLSLIGWKSVGNSNWYMFDILLLYVLTYVAFKVTKKHAHALVVLLLLSLGAMVFLYTFQEGGRWYNTFLCYWLGVLYGFGKESYERLMFGHKGCYIATGIVLLAAFLLLHEQRSQPVFFILHALVFVLLVNHLSMIVAVNSPVLTWLGKHIFGIYLLQRIPMILGQYAGLARGGALTTSVYFVGSLLVTLLLAVGFHHMTAFLSKRIFAPLKGRAMSAKA</sequence>
<keyword evidence="1" id="KW-0812">Transmembrane</keyword>
<dbReference type="Pfam" id="PF01757">
    <property type="entry name" value="Acyl_transf_3"/>
    <property type="match status" value="1"/>
</dbReference>
<feature type="transmembrane region" description="Helical" evidence="1">
    <location>
        <begin position="249"/>
        <end position="272"/>
    </location>
</feature>
<dbReference type="GO" id="GO:0016746">
    <property type="term" value="F:acyltransferase activity"/>
    <property type="evidence" value="ECO:0007669"/>
    <property type="project" value="UniProtKB-KW"/>
</dbReference>
<proteinExistence type="predicted"/>
<keyword evidence="1" id="KW-0472">Membrane</keyword>
<dbReference type="RefSeq" id="WP_289607115.1">
    <property type="nucleotide sequence ID" value="NZ_JAUDCG010000010.1"/>
</dbReference>
<reference evidence="4" key="1">
    <citation type="submission" date="2023-06" db="EMBL/GenBank/DDBJ databases">
        <title>Identification and characterization of horizontal gene transfer across gut microbiota members of farm animals based on homology search.</title>
        <authorList>
            <person name="Zeman M."/>
            <person name="Kubasova T."/>
            <person name="Jahodarova E."/>
            <person name="Nykrynova M."/>
            <person name="Rychlik I."/>
        </authorList>
    </citation>
    <scope>NUCLEOTIDE SEQUENCE [LARGE SCALE GENOMIC DNA]</scope>
    <source>
        <strain evidence="4">ET39</strain>
    </source>
</reference>
<accession>A0ABT7UAJ2</accession>
<evidence type="ECO:0000256" key="1">
    <source>
        <dbReference type="SAM" id="Phobius"/>
    </source>
</evidence>
<feature type="domain" description="Acyltransferase 3" evidence="2">
    <location>
        <begin position="36"/>
        <end position="328"/>
    </location>
</feature>
<evidence type="ECO:0000313" key="3">
    <source>
        <dbReference type="EMBL" id="MDM8156647.1"/>
    </source>
</evidence>
<dbReference type="Proteomes" id="UP001529340">
    <property type="component" value="Unassembled WGS sequence"/>
</dbReference>
<dbReference type="InterPro" id="IPR002656">
    <property type="entry name" value="Acyl_transf_3_dom"/>
</dbReference>
<comment type="caution">
    <text evidence="3">The sequence shown here is derived from an EMBL/GenBank/DDBJ whole genome shotgun (WGS) entry which is preliminary data.</text>
</comment>
<dbReference type="EMBL" id="JAUDCG010000010">
    <property type="protein sequence ID" value="MDM8156647.1"/>
    <property type="molecule type" value="Genomic_DNA"/>
</dbReference>
<keyword evidence="3" id="KW-0808">Transferase</keyword>
<evidence type="ECO:0000313" key="4">
    <source>
        <dbReference type="Proteomes" id="UP001529340"/>
    </source>
</evidence>
<reference evidence="3 4" key="2">
    <citation type="submission" date="2023-06" db="EMBL/GenBank/DDBJ databases">
        <title>Identification and characterization of horizontal gene transfer across gut microbiota members of farm animals based on homology search.</title>
        <authorList>
            <person name="Schwarzerova J."/>
            <person name="Nykrynova M."/>
            <person name="Jureckova K."/>
            <person name="Cejkova D."/>
            <person name="Rychlik I."/>
        </authorList>
    </citation>
    <scope>NUCLEOTIDE SEQUENCE [LARGE SCALE GENOMIC DNA]</scope>
    <source>
        <strain evidence="3 4">ET39</strain>
    </source>
</reference>